<comment type="similarity">
    <text evidence="1 3 5">Belongs to the GrpE family.</text>
</comment>
<dbReference type="PATRIC" id="fig|722438.3.peg.128"/>
<dbReference type="GO" id="GO:0042803">
    <property type="term" value="F:protein homodimerization activity"/>
    <property type="evidence" value="ECO:0007669"/>
    <property type="project" value="InterPro"/>
</dbReference>
<sequence>MSENSLTITEILSSIRTLLVKHNKAKVTQIEKELLQAVAELEKKFKQQVQNFNELQQKIPNLQKVNEEFRLKVEKIQEEAQKKIQEKVAELTIKSKEELENAKKYVIEKSIDQPLIIIDQFEIALSYAQKDPQVKNYTTGFNMVLDAFSRWLEGFGVTKIAIEPGAQFDEKVMAALEAVPSDQPANTVVKVSKSGYKLHDKVIRFASVVVSQGNKTE</sequence>
<dbReference type="InterPro" id="IPR013805">
    <property type="entry name" value="GrpE_CC"/>
</dbReference>
<dbReference type="PaxDb" id="722438-MPNE_0137"/>
<gene>
    <name evidence="3 7" type="primary">grpE</name>
    <name evidence="7" type="ordered locus">MPNE_0137</name>
</gene>
<evidence type="ECO:0000313" key="8">
    <source>
        <dbReference type="Proteomes" id="UP000007756"/>
    </source>
</evidence>
<feature type="coiled-coil region" evidence="6">
    <location>
        <begin position="24"/>
        <end position="86"/>
    </location>
</feature>
<comment type="subunit">
    <text evidence="3">Homodimer.</text>
</comment>
<dbReference type="eggNOG" id="COG0576">
    <property type="taxonomic scope" value="Bacteria"/>
</dbReference>
<dbReference type="PANTHER" id="PTHR21237">
    <property type="entry name" value="GRPE PROTEIN"/>
    <property type="match status" value="1"/>
</dbReference>
<dbReference type="AlphaFoldDB" id="A0A0H3DPW1"/>
<evidence type="ECO:0000313" key="7">
    <source>
        <dbReference type="EMBL" id="ADK87219.1"/>
    </source>
</evidence>
<protein>
    <recommendedName>
        <fullName evidence="3 4">Protein GrpE</fullName>
    </recommendedName>
    <alternativeName>
        <fullName evidence="3">HSP-70 cofactor</fullName>
    </alternativeName>
</protein>
<dbReference type="GO" id="GO:0051082">
    <property type="term" value="F:unfolded protein binding"/>
    <property type="evidence" value="ECO:0007669"/>
    <property type="project" value="TreeGrafter"/>
</dbReference>
<evidence type="ECO:0000256" key="6">
    <source>
        <dbReference type="SAM" id="Coils"/>
    </source>
</evidence>
<dbReference type="GO" id="GO:0006457">
    <property type="term" value="P:protein folding"/>
    <property type="evidence" value="ECO:0007669"/>
    <property type="project" value="InterPro"/>
</dbReference>
<dbReference type="SMR" id="A0A0H3DPW1"/>
<dbReference type="GO" id="GO:0000774">
    <property type="term" value="F:adenyl-nucleotide exchange factor activity"/>
    <property type="evidence" value="ECO:0007669"/>
    <property type="project" value="InterPro"/>
</dbReference>
<evidence type="ECO:0000256" key="2">
    <source>
        <dbReference type="ARBA" id="ARBA00023186"/>
    </source>
</evidence>
<evidence type="ECO:0000256" key="3">
    <source>
        <dbReference type="HAMAP-Rule" id="MF_01151"/>
    </source>
</evidence>
<comment type="subcellular location">
    <subcellularLocation>
        <location evidence="3">Cytoplasm</location>
    </subcellularLocation>
</comment>
<dbReference type="HAMAP" id="MF_01151">
    <property type="entry name" value="GrpE"/>
    <property type="match status" value="1"/>
</dbReference>
<organism evidence="7 8">
    <name type="scientific">Mycoplasmoides pneumoniae (strain ATCC 15531 / DSM 23978 / CIP 103766 / NBRC 14401 / NCTC 10119 / FH)</name>
    <name type="common">Mycoplasma pneumoniae</name>
    <dbReference type="NCBI Taxonomy" id="722438"/>
    <lineage>
        <taxon>Bacteria</taxon>
        <taxon>Bacillati</taxon>
        <taxon>Mycoplasmatota</taxon>
        <taxon>Mycoplasmoidales</taxon>
        <taxon>Mycoplasmoidaceae</taxon>
        <taxon>Mycoplasmoides</taxon>
    </lineage>
</organism>
<keyword evidence="2 3" id="KW-0143">Chaperone</keyword>
<dbReference type="GO" id="GO:0051087">
    <property type="term" value="F:protein-folding chaperone binding"/>
    <property type="evidence" value="ECO:0007669"/>
    <property type="project" value="InterPro"/>
</dbReference>
<proteinExistence type="inferred from homology"/>
<dbReference type="InterPro" id="IPR009012">
    <property type="entry name" value="GrpE_head"/>
</dbReference>
<dbReference type="Proteomes" id="UP000007756">
    <property type="component" value="Chromosome"/>
</dbReference>
<dbReference type="PRINTS" id="PR00773">
    <property type="entry name" value="GRPEPROTEIN"/>
</dbReference>
<evidence type="ECO:0000256" key="1">
    <source>
        <dbReference type="ARBA" id="ARBA00009054"/>
    </source>
</evidence>
<dbReference type="Pfam" id="PF01025">
    <property type="entry name" value="GrpE"/>
    <property type="match status" value="1"/>
</dbReference>
<dbReference type="GeneID" id="66609231"/>
<dbReference type="PROSITE" id="PS01071">
    <property type="entry name" value="GRPE"/>
    <property type="match status" value="1"/>
</dbReference>
<dbReference type="KEGG" id="mpj:MPNE_0137"/>
<name>A0A0H3DPW1_MYCPB</name>
<dbReference type="HOGENOM" id="CLU_1271142_0_0_14"/>
<dbReference type="Gene3D" id="2.30.22.10">
    <property type="entry name" value="Head domain of nucleotide exchange factor GrpE"/>
    <property type="match status" value="1"/>
</dbReference>
<dbReference type="SUPFAM" id="SSF58014">
    <property type="entry name" value="Coiled-coil domain of nucleotide exchange factor GrpE"/>
    <property type="match status" value="1"/>
</dbReference>
<keyword evidence="6" id="KW-0175">Coiled coil</keyword>
<evidence type="ECO:0000256" key="5">
    <source>
        <dbReference type="RuleBase" id="RU004478"/>
    </source>
</evidence>
<dbReference type="STRING" id="722438.F539_00695"/>
<dbReference type="RefSeq" id="WP_014325356.1">
    <property type="nucleotide sequence ID" value="NZ_CP010546.1"/>
</dbReference>
<dbReference type="EMBL" id="CP002077">
    <property type="protein sequence ID" value="ADK87219.1"/>
    <property type="molecule type" value="Genomic_DNA"/>
</dbReference>
<dbReference type="SUPFAM" id="SSF51064">
    <property type="entry name" value="Head domain of nucleotide exchange factor GrpE"/>
    <property type="match status" value="1"/>
</dbReference>
<keyword evidence="3" id="KW-0963">Cytoplasm</keyword>
<keyword evidence="3 4" id="KW-0346">Stress response</keyword>
<accession>A0A0H3DPW1</accession>
<comment type="function">
    <text evidence="3 4">Participates actively in the response to hyperosmotic and heat shock by preventing the aggregation of stress-denatured proteins, in association with DnaK and GrpE. It is the nucleotide exchange factor for DnaK and may function as a thermosensor. Unfolded proteins bind initially to DnaJ; upon interaction with the DnaJ-bound protein, DnaK hydrolyzes its bound ATP, resulting in the formation of a stable complex. GrpE releases ADP from DnaK; ATP binding to DnaK triggers the release of the substrate protein, thus completing the reaction cycle. Several rounds of ATP-dependent interactions between DnaJ, DnaK and GrpE are required for fully efficient folding.</text>
</comment>
<reference evidence="7 8" key="1">
    <citation type="journal article" date="2010" name="Appl. Environ. Microbiol.">
        <title>Targeted chromosomal knockouts in Mycoplasma pneumoniae.</title>
        <authorList>
            <person name="Krishnakumar R."/>
            <person name="Assad-Garcia N."/>
            <person name="Benders G.A."/>
            <person name="Phan Q."/>
            <person name="Montague M.G."/>
            <person name="Glass J.I."/>
        </authorList>
    </citation>
    <scope>NUCLEOTIDE SEQUENCE [LARGE SCALE GENOMIC DNA]</scope>
    <source>
        <strain evidence="8">ATCC 15531 / DSM 22911 / NBRC 14401 / NCTC 10119 / FH</strain>
    </source>
</reference>
<dbReference type="Gene3D" id="3.90.20.20">
    <property type="match status" value="1"/>
</dbReference>
<dbReference type="PANTHER" id="PTHR21237:SF23">
    <property type="entry name" value="GRPE PROTEIN HOMOLOG, MITOCHONDRIAL"/>
    <property type="match status" value="1"/>
</dbReference>
<dbReference type="InterPro" id="IPR000740">
    <property type="entry name" value="GrpE"/>
</dbReference>
<dbReference type="CDD" id="cd00446">
    <property type="entry name" value="GrpE"/>
    <property type="match status" value="1"/>
</dbReference>
<dbReference type="GO" id="GO:0005737">
    <property type="term" value="C:cytoplasm"/>
    <property type="evidence" value="ECO:0007669"/>
    <property type="project" value="UniProtKB-SubCell"/>
</dbReference>
<evidence type="ECO:0000256" key="4">
    <source>
        <dbReference type="RuleBase" id="RU000639"/>
    </source>
</evidence>